<proteinExistence type="predicted"/>
<evidence type="ECO:0000256" key="2">
    <source>
        <dbReference type="SAM" id="SignalP"/>
    </source>
</evidence>
<keyword evidence="2" id="KW-0732">Signal</keyword>
<dbReference type="PANTHER" id="PTHR35333:SF3">
    <property type="entry name" value="BETA-LACTAMASE-TYPE TRANSPEPTIDASE FOLD CONTAINING PROTEIN"/>
    <property type="match status" value="1"/>
</dbReference>
<evidence type="ECO:0000313" key="3">
    <source>
        <dbReference type="EMBL" id="TPG17246.1"/>
    </source>
</evidence>
<dbReference type="Gene3D" id="3.40.710.10">
    <property type="entry name" value="DD-peptidase/beta-lactamase superfamily"/>
    <property type="match status" value="1"/>
</dbReference>
<dbReference type="SUPFAM" id="SSF56601">
    <property type="entry name" value="beta-lactamase/transpeptidase-like"/>
    <property type="match status" value="1"/>
</dbReference>
<accession>A0A502CZJ5</accession>
<sequence length="313" mass="33552">MLTRRHVLLLAPLGGAAACAEDPAVAEPASTTLSATLTSDTTSATTTATPSTTTTTPVPAPTAKTTAARPPATLEALRDELSALSRRYGVDLGVAASETGSRRSFAWGADTTIETASIAKANILATLLLQLQDRGDRISSRQLAVASQMIRLSDHESAWTLFREIGLDDGMDRANRRFGMKATQAFDYSWGLTRTTARDQLRFVTALDTAGTKSSPLTARSAEVLLELMEDVVPEQKWGISAAAHHGEEVCLKNGWLRRSTIGQRWIINSIGRIKGPSVDLRLAILSQKYSSQGQGIEVVEQAAALTRKHLAV</sequence>
<dbReference type="InterPro" id="IPR000871">
    <property type="entry name" value="Beta-lactam_class-A"/>
</dbReference>
<evidence type="ECO:0008006" key="5">
    <source>
        <dbReference type="Google" id="ProtNLM"/>
    </source>
</evidence>
<dbReference type="OrthoDB" id="5181100at2"/>
<protein>
    <recommendedName>
        <fullName evidence="5">Beta-lactamase class A</fullName>
    </recommendedName>
</protein>
<dbReference type="GO" id="GO:0008800">
    <property type="term" value="F:beta-lactamase activity"/>
    <property type="evidence" value="ECO:0007669"/>
    <property type="project" value="InterPro"/>
</dbReference>
<dbReference type="PANTHER" id="PTHR35333">
    <property type="entry name" value="BETA-LACTAMASE"/>
    <property type="match status" value="1"/>
</dbReference>
<feature type="chain" id="PRO_5021252341" description="Beta-lactamase class A" evidence="2">
    <location>
        <begin position="21"/>
        <end position="313"/>
    </location>
</feature>
<dbReference type="AlphaFoldDB" id="A0A502CZJ5"/>
<dbReference type="InterPro" id="IPR012338">
    <property type="entry name" value="Beta-lactam/transpept-like"/>
</dbReference>
<evidence type="ECO:0000256" key="1">
    <source>
        <dbReference type="SAM" id="MobiDB-lite"/>
    </source>
</evidence>
<feature type="signal peptide" evidence="2">
    <location>
        <begin position="1"/>
        <end position="20"/>
    </location>
</feature>
<organism evidence="3 4">
    <name type="scientific">Pedococcus bigeumensis</name>
    <dbReference type="NCBI Taxonomy" id="433644"/>
    <lineage>
        <taxon>Bacteria</taxon>
        <taxon>Bacillati</taxon>
        <taxon>Actinomycetota</taxon>
        <taxon>Actinomycetes</taxon>
        <taxon>Micrococcales</taxon>
        <taxon>Intrasporangiaceae</taxon>
        <taxon>Pedococcus</taxon>
    </lineage>
</organism>
<reference evidence="3 4" key="1">
    <citation type="journal article" date="2019" name="Environ. Microbiol.">
        <title>Species interactions and distinct microbial communities in high Arctic permafrost affected cryosols are associated with the CH4 and CO2 gas fluxes.</title>
        <authorList>
            <person name="Altshuler I."/>
            <person name="Hamel J."/>
            <person name="Turney S."/>
            <person name="Magnuson E."/>
            <person name="Levesque R."/>
            <person name="Greer C."/>
            <person name="Whyte L.G."/>
        </authorList>
    </citation>
    <scope>NUCLEOTIDE SEQUENCE [LARGE SCALE GENOMIC DNA]</scope>
    <source>
        <strain evidence="3 4">S9.3A</strain>
    </source>
</reference>
<dbReference type="GO" id="GO:0046677">
    <property type="term" value="P:response to antibiotic"/>
    <property type="evidence" value="ECO:0007669"/>
    <property type="project" value="InterPro"/>
</dbReference>
<name>A0A502CZJ5_9MICO</name>
<keyword evidence="4" id="KW-1185">Reference proteome</keyword>
<dbReference type="PROSITE" id="PS51257">
    <property type="entry name" value="PROKAR_LIPOPROTEIN"/>
    <property type="match status" value="1"/>
</dbReference>
<dbReference type="GO" id="GO:0030655">
    <property type="term" value="P:beta-lactam antibiotic catabolic process"/>
    <property type="evidence" value="ECO:0007669"/>
    <property type="project" value="InterPro"/>
</dbReference>
<gene>
    <name evidence="3" type="ORF">EAH86_10860</name>
</gene>
<evidence type="ECO:0000313" key="4">
    <source>
        <dbReference type="Proteomes" id="UP000317722"/>
    </source>
</evidence>
<feature type="region of interest" description="Disordered" evidence="1">
    <location>
        <begin position="36"/>
        <end position="70"/>
    </location>
</feature>
<dbReference type="EMBL" id="RCZM01000003">
    <property type="protein sequence ID" value="TPG17246.1"/>
    <property type="molecule type" value="Genomic_DNA"/>
</dbReference>
<comment type="caution">
    <text evidence="3">The sequence shown here is derived from an EMBL/GenBank/DDBJ whole genome shotgun (WGS) entry which is preliminary data.</text>
</comment>
<dbReference type="Proteomes" id="UP000317722">
    <property type="component" value="Unassembled WGS sequence"/>
</dbReference>
<dbReference type="RefSeq" id="WP_140740360.1">
    <property type="nucleotide sequence ID" value="NZ_RCZM01000003.1"/>
</dbReference>